<keyword evidence="6" id="KW-1185">Reference proteome</keyword>
<comment type="caution">
    <text evidence="5">The sequence shown here is derived from an EMBL/GenBank/DDBJ whole genome shotgun (WGS) entry which is preliminary data.</text>
</comment>
<protein>
    <submittedName>
        <fullName evidence="5">Helix-turn-helix transcriptional regulator</fullName>
    </submittedName>
</protein>
<dbReference type="PANTHER" id="PTHR43280:SF27">
    <property type="entry name" value="TRANSCRIPTIONAL REGULATOR MTLR"/>
    <property type="match status" value="1"/>
</dbReference>
<dbReference type="SUPFAM" id="SSF46689">
    <property type="entry name" value="Homeodomain-like"/>
    <property type="match status" value="2"/>
</dbReference>
<evidence type="ECO:0000313" key="6">
    <source>
        <dbReference type="Proteomes" id="UP000533900"/>
    </source>
</evidence>
<proteinExistence type="predicted"/>
<dbReference type="RefSeq" id="WP_185788814.1">
    <property type="nucleotide sequence ID" value="NZ_JACLCP010000002.1"/>
</dbReference>
<gene>
    <name evidence="5" type="ORF">H7F21_08330</name>
</gene>
<keyword evidence="3" id="KW-0804">Transcription</keyword>
<accession>A0A842ITI1</accession>
<dbReference type="AlphaFoldDB" id="A0A842ITI1"/>
<dbReference type="PROSITE" id="PS01124">
    <property type="entry name" value="HTH_ARAC_FAMILY_2"/>
    <property type="match status" value="1"/>
</dbReference>
<dbReference type="Proteomes" id="UP000533900">
    <property type="component" value="Unassembled WGS sequence"/>
</dbReference>
<evidence type="ECO:0000256" key="3">
    <source>
        <dbReference type="ARBA" id="ARBA00023163"/>
    </source>
</evidence>
<dbReference type="Gene3D" id="1.10.10.60">
    <property type="entry name" value="Homeodomain-like"/>
    <property type="match status" value="1"/>
</dbReference>
<evidence type="ECO:0000313" key="5">
    <source>
        <dbReference type="EMBL" id="MBC2845096.1"/>
    </source>
</evidence>
<dbReference type="SMART" id="SM00342">
    <property type="entry name" value="HTH_ARAC"/>
    <property type="match status" value="1"/>
</dbReference>
<dbReference type="InterPro" id="IPR018060">
    <property type="entry name" value="HTH_AraC"/>
</dbReference>
<keyword evidence="2" id="KW-0238">DNA-binding</keyword>
<evidence type="ECO:0000259" key="4">
    <source>
        <dbReference type="PROSITE" id="PS01124"/>
    </source>
</evidence>
<dbReference type="PRINTS" id="PR00032">
    <property type="entry name" value="HTHARAC"/>
</dbReference>
<dbReference type="EMBL" id="JACLCP010000002">
    <property type="protein sequence ID" value="MBC2845096.1"/>
    <property type="molecule type" value="Genomic_DNA"/>
</dbReference>
<dbReference type="GO" id="GO:0003700">
    <property type="term" value="F:DNA-binding transcription factor activity"/>
    <property type="evidence" value="ECO:0007669"/>
    <property type="project" value="InterPro"/>
</dbReference>
<evidence type="ECO:0000256" key="1">
    <source>
        <dbReference type="ARBA" id="ARBA00023015"/>
    </source>
</evidence>
<dbReference type="InterPro" id="IPR020449">
    <property type="entry name" value="Tscrpt_reg_AraC-type_HTH"/>
</dbReference>
<sequence>MLTLHKGAYTGKIVRHFNVDKNLITNTINTYEQSTPYWHCHEKLNISFVFQGGKAETKKKQSYAKNGGSIFFYHSGELHRWIAPNPISKSINVEIEADFLKKYHLNEDDIKQSIHNNIDSKALLLKMQKEMQINDETSATAIQTLLFELVSFSNTKSDKREPRWVNLLRELLNDNWNKQLRLNDMAKIVGVHPVTISKYFRRYFSCTLGAYQRKLKTNRSIDLIKNSQLSLSEIAYACGFADQSHFIRSFKQQTNFLPKDFRRF</sequence>
<feature type="domain" description="HTH araC/xylS-type" evidence="4">
    <location>
        <begin position="166"/>
        <end position="264"/>
    </location>
</feature>
<dbReference type="InterPro" id="IPR009057">
    <property type="entry name" value="Homeodomain-like_sf"/>
</dbReference>
<dbReference type="Pfam" id="PF12833">
    <property type="entry name" value="HTH_18"/>
    <property type="match status" value="1"/>
</dbReference>
<dbReference type="GO" id="GO:0043565">
    <property type="term" value="F:sequence-specific DNA binding"/>
    <property type="evidence" value="ECO:0007669"/>
    <property type="project" value="InterPro"/>
</dbReference>
<reference evidence="5" key="1">
    <citation type="submission" date="2020-08" db="EMBL/GenBank/DDBJ databases">
        <title>Winogradskyella ouciana sp. nov., isolated from the hadal seawater of the Mariana Trench.</title>
        <authorList>
            <person name="He X."/>
        </authorList>
    </citation>
    <scope>NUCLEOTIDE SEQUENCE [LARGE SCALE GENOMIC DNA]</scope>
    <source>
        <strain evidence="5">KCTC 52348</strain>
    </source>
</reference>
<evidence type="ECO:0000256" key="2">
    <source>
        <dbReference type="ARBA" id="ARBA00023125"/>
    </source>
</evidence>
<keyword evidence="1" id="KW-0805">Transcription regulation</keyword>
<organism evidence="5 6">
    <name type="scientific">Winogradskyella flava</name>
    <dbReference type="NCBI Taxonomy" id="1884876"/>
    <lineage>
        <taxon>Bacteria</taxon>
        <taxon>Pseudomonadati</taxon>
        <taxon>Bacteroidota</taxon>
        <taxon>Flavobacteriia</taxon>
        <taxon>Flavobacteriales</taxon>
        <taxon>Flavobacteriaceae</taxon>
        <taxon>Winogradskyella</taxon>
    </lineage>
</organism>
<name>A0A842ITI1_9FLAO</name>
<dbReference type="PANTHER" id="PTHR43280">
    <property type="entry name" value="ARAC-FAMILY TRANSCRIPTIONAL REGULATOR"/>
    <property type="match status" value="1"/>
</dbReference>